<dbReference type="PANTHER" id="PTHR45641">
    <property type="entry name" value="TETRATRICOPEPTIDE REPEAT PROTEIN (AFU_ORTHOLOGUE AFUA_6G03870)"/>
    <property type="match status" value="1"/>
</dbReference>
<dbReference type="InterPro" id="IPR019734">
    <property type="entry name" value="TPR_rpt"/>
</dbReference>
<dbReference type="Gene3D" id="1.25.40.10">
    <property type="entry name" value="Tetratricopeptide repeat domain"/>
    <property type="match status" value="2"/>
</dbReference>
<keyword evidence="1" id="KW-0677">Repeat</keyword>
<dbReference type="SMART" id="SM00028">
    <property type="entry name" value="TPR"/>
    <property type="match status" value="4"/>
</dbReference>
<reference evidence="4" key="1">
    <citation type="submission" date="2021-01" db="EMBL/GenBank/DDBJ databases">
        <authorList>
            <person name="Corre E."/>
            <person name="Pelletier E."/>
            <person name="Niang G."/>
            <person name="Scheremetjew M."/>
            <person name="Finn R."/>
            <person name="Kale V."/>
            <person name="Holt S."/>
            <person name="Cochrane G."/>
            <person name="Meng A."/>
            <person name="Brown T."/>
            <person name="Cohen L."/>
        </authorList>
    </citation>
    <scope>NUCLEOTIDE SEQUENCE</scope>
    <source>
        <strain evidence="4">B650</strain>
    </source>
</reference>
<dbReference type="InterPro" id="IPR011990">
    <property type="entry name" value="TPR-like_helical_dom_sf"/>
</dbReference>
<evidence type="ECO:0000256" key="2">
    <source>
        <dbReference type="ARBA" id="ARBA00022803"/>
    </source>
</evidence>
<proteinExistence type="predicted"/>
<dbReference type="PANTHER" id="PTHR45641:SF19">
    <property type="entry name" value="NEPHROCYSTIN-3"/>
    <property type="match status" value="1"/>
</dbReference>
<name>A0A7S2P7S6_9STRA</name>
<sequence length="369" mass="42212">MATMFKVQRVLDGDARQYFDVAQSEFDGDICDKPTTPSCLSSTSRIEVVKNQQLGLQQLKLNNYDRAIHFFEQAASFSEEPHEIVSNSELIGDVYAIQCLRSEAIEHYRKAIDLPRSCLLPDSNTVTQKRILSKTCNILFESAEYFKLLQSHIVPIVEAASKTDVSEPWENFARTVHFRHRLGLLYFFAGDIAGAIEHFWSALRFKRKIQNFDDESYWASVKGRAVYCNEMDVATLLFCIGLCHHESKQYEWAVSNYSEAMIIHQRQTEKSKHIEMMASTLARLGHVYAKAGRKEESKRARTDSRQLALYVSVNRSIVDGSLADDKFQLKNRLWEDTQLMIKGRNIISVRNSDSLPSSSRSPSLKKSMS</sequence>
<protein>
    <submittedName>
        <fullName evidence="4">Uncharacterized protein</fullName>
    </submittedName>
</protein>
<dbReference type="SUPFAM" id="SSF48452">
    <property type="entry name" value="TPR-like"/>
    <property type="match status" value="1"/>
</dbReference>
<evidence type="ECO:0000313" key="4">
    <source>
        <dbReference type="EMBL" id="CAD9581233.1"/>
    </source>
</evidence>
<dbReference type="Pfam" id="PF13181">
    <property type="entry name" value="TPR_8"/>
    <property type="match status" value="1"/>
</dbReference>
<keyword evidence="2" id="KW-0802">TPR repeat</keyword>
<gene>
    <name evidence="4" type="ORF">LDAN0321_LOCUS10325</name>
</gene>
<evidence type="ECO:0000256" key="1">
    <source>
        <dbReference type="ARBA" id="ARBA00022737"/>
    </source>
</evidence>
<feature type="region of interest" description="Disordered" evidence="3">
    <location>
        <begin position="350"/>
        <end position="369"/>
    </location>
</feature>
<dbReference type="AlphaFoldDB" id="A0A7S2P7S6"/>
<organism evidence="4">
    <name type="scientific">Leptocylindrus danicus</name>
    <dbReference type="NCBI Taxonomy" id="163516"/>
    <lineage>
        <taxon>Eukaryota</taxon>
        <taxon>Sar</taxon>
        <taxon>Stramenopiles</taxon>
        <taxon>Ochrophyta</taxon>
        <taxon>Bacillariophyta</taxon>
        <taxon>Coscinodiscophyceae</taxon>
        <taxon>Chaetocerotophycidae</taxon>
        <taxon>Leptocylindrales</taxon>
        <taxon>Leptocylindraceae</taxon>
        <taxon>Leptocylindrus</taxon>
    </lineage>
</organism>
<evidence type="ECO:0000256" key="3">
    <source>
        <dbReference type="SAM" id="MobiDB-lite"/>
    </source>
</evidence>
<accession>A0A7S2P7S6</accession>
<dbReference type="EMBL" id="HBGY01015960">
    <property type="protein sequence ID" value="CAD9581233.1"/>
    <property type="molecule type" value="Transcribed_RNA"/>
</dbReference>